<dbReference type="AlphaFoldDB" id="A0AA41YZG4"/>
<dbReference type="GO" id="GO:0046417">
    <property type="term" value="P:chorismate metabolic process"/>
    <property type="evidence" value="ECO:0007669"/>
    <property type="project" value="InterPro"/>
</dbReference>
<accession>A0AA41YZG4</accession>
<dbReference type="Proteomes" id="UP001165667">
    <property type="component" value="Unassembled WGS sequence"/>
</dbReference>
<dbReference type="Gene3D" id="1.20.59.10">
    <property type="entry name" value="Chorismate mutase"/>
    <property type="match status" value="1"/>
</dbReference>
<reference evidence="4" key="1">
    <citation type="submission" date="2022-05" db="EMBL/GenBank/DDBJ databases">
        <authorList>
            <person name="Pankratov T."/>
        </authorList>
    </citation>
    <scope>NUCLEOTIDE SEQUENCE</scope>
    <source>
        <strain evidence="4">BP6-180914</strain>
    </source>
</reference>
<protein>
    <recommendedName>
        <fullName evidence="1">chorismate mutase</fullName>
        <ecNumber evidence="1">5.4.99.5</ecNumber>
    </recommendedName>
</protein>
<dbReference type="Pfam" id="PF01817">
    <property type="entry name" value="CM_2"/>
    <property type="match status" value="1"/>
</dbReference>
<proteinExistence type="predicted"/>
<comment type="caution">
    <text evidence="4">The sequence shown here is derived from an EMBL/GenBank/DDBJ whole genome shotgun (WGS) entry which is preliminary data.</text>
</comment>
<gene>
    <name evidence="4" type="ORF">M8523_18805</name>
</gene>
<dbReference type="RefSeq" id="WP_282586447.1">
    <property type="nucleotide sequence ID" value="NZ_JAMOIM010000013.1"/>
</dbReference>
<evidence type="ECO:0000259" key="3">
    <source>
        <dbReference type="PROSITE" id="PS51168"/>
    </source>
</evidence>
<dbReference type="SUPFAM" id="SSF48600">
    <property type="entry name" value="Chorismate mutase II"/>
    <property type="match status" value="1"/>
</dbReference>
<evidence type="ECO:0000313" key="4">
    <source>
        <dbReference type="EMBL" id="MCW6510072.1"/>
    </source>
</evidence>
<dbReference type="PANTHER" id="PTHR38041">
    <property type="entry name" value="CHORISMATE MUTASE"/>
    <property type="match status" value="1"/>
</dbReference>
<sequence>MTADAEAVLAPLRAQIDAIDAQIVGLLAKRMDCVGEVIGLKQAHGLPARIDARVEEVVARVRTKADAAGAPPDLAEAVWRSMIEWVIAYEERHMGAAG</sequence>
<dbReference type="SMART" id="SM00830">
    <property type="entry name" value="CM_2"/>
    <property type="match status" value="1"/>
</dbReference>
<organism evidence="4 5">
    <name type="scientific">Lichenifustis flavocetrariae</name>
    <dbReference type="NCBI Taxonomy" id="2949735"/>
    <lineage>
        <taxon>Bacteria</taxon>
        <taxon>Pseudomonadati</taxon>
        <taxon>Pseudomonadota</taxon>
        <taxon>Alphaproteobacteria</taxon>
        <taxon>Hyphomicrobiales</taxon>
        <taxon>Lichenihabitantaceae</taxon>
        <taxon>Lichenifustis</taxon>
    </lineage>
</organism>
<name>A0AA41YZG4_9HYPH</name>
<dbReference type="InterPro" id="IPR036979">
    <property type="entry name" value="CM_dom_sf"/>
</dbReference>
<keyword evidence="5" id="KW-1185">Reference proteome</keyword>
<dbReference type="EC" id="5.4.99.5" evidence="1"/>
<dbReference type="EMBL" id="JAMOIM010000013">
    <property type="protein sequence ID" value="MCW6510072.1"/>
    <property type="molecule type" value="Genomic_DNA"/>
</dbReference>
<dbReference type="PROSITE" id="PS51168">
    <property type="entry name" value="CHORISMATE_MUT_2"/>
    <property type="match status" value="1"/>
</dbReference>
<evidence type="ECO:0000256" key="2">
    <source>
        <dbReference type="ARBA" id="ARBA00023235"/>
    </source>
</evidence>
<dbReference type="InterPro" id="IPR051331">
    <property type="entry name" value="Chorismate_mutase-related"/>
</dbReference>
<keyword evidence="2" id="KW-0413">Isomerase</keyword>
<dbReference type="InterPro" id="IPR036263">
    <property type="entry name" value="Chorismate_II_sf"/>
</dbReference>
<evidence type="ECO:0000256" key="1">
    <source>
        <dbReference type="ARBA" id="ARBA00012404"/>
    </source>
</evidence>
<dbReference type="PANTHER" id="PTHR38041:SF1">
    <property type="entry name" value="CHORISMATE MUTASE"/>
    <property type="match status" value="1"/>
</dbReference>
<dbReference type="GO" id="GO:0009697">
    <property type="term" value="P:salicylic acid biosynthetic process"/>
    <property type="evidence" value="ECO:0007669"/>
    <property type="project" value="TreeGrafter"/>
</dbReference>
<evidence type="ECO:0000313" key="5">
    <source>
        <dbReference type="Proteomes" id="UP001165667"/>
    </source>
</evidence>
<dbReference type="GO" id="GO:0004106">
    <property type="term" value="F:chorismate mutase activity"/>
    <property type="evidence" value="ECO:0007669"/>
    <property type="project" value="UniProtKB-EC"/>
</dbReference>
<feature type="domain" description="Chorismate mutase" evidence="3">
    <location>
        <begin position="3"/>
        <end position="94"/>
    </location>
</feature>
<dbReference type="InterPro" id="IPR002701">
    <property type="entry name" value="CM_II_prokaryot"/>
</dbReference>